<sequence>MGKDQEYLIVCPYCEEVVSWDYCYKFHIHIGKHRCKIIFQQLNFFRKEEAIKQLEALEVTICPYCDNPINYSVRQSGYYNYSKYELHQLHHRCEIILQLINEHRKGNAIRKMVGNKKYKILFARLKNYIRQYGSVELSKLFVLFKSWTEEFRIFPYKSFSLSQTDFRTLLQEGKGFEIIDFYFCYLCGSQWLSSWKEQDNCNVVLENHSLVQIYWQSDKPFSPSKIKPLWWGIENQLMIK</sequence>
<accession>A0A0F9V3Q5</accession>
<gene>
    <name evidence="1" type="ORF">LCGC14_0453810</name>
</gene>
<protein>
    <submittedName>
        <fullName evidence="1">Uncharacterized protein</fullName>
    </submittedName>
</protein>
<dbReference type="EMBL" id="LAZR01000456">
    <property type="protein sequence ID" value="KKN68156.1"/>
    <property type="molecule type" value="Genomic_DNA"/>
</dbReference>
<organism evidence="1">
    <name type="scientific">marine sediment metagenome</name>
    <dbReference type="NCBI Taxonomy" id="412755"/>
    <lineage>
        <taxon>unclassified sequences</taxon>
        <taxon>metagenomes</taxon>
        <taxon>ecological metagenomes</taxon>
    </lineage>
</organism>
<reference evidence="1" key="1">
    <citation type="journal article" date="2015" name="Nature">
        <title>Complex archaea that bridge the gap between prokaryotes and eukaryotes.</title>
        <authorList>
            <person name="Spang A."/>
            <person name="Saw J.H."/>
            <person name="Jorgensen S.L."/>
            <person name="Zaremba-Niedzwiedzka K."/>
            <person name="Martijn J."/>
            <person name="Lind A.E."/>
            <person name="van Eijk R."/>
            <person name="Schleper C."/>
            <person name="Guy L."/>
            <person name="Ettema T.J."/>
        </authorList>
    </citation>
    <scope>NUCLEOTIDE SEQUENCE</scope>
</reference>
<name>A0A0F9V3Q5_9ZZZZ</name>
<proteinExistence type="predicted"/>
<dbReference type="AlphaFoldDB" id="A0A0F9V3Q5"/>
<evidence type="ECO:0000313" key="1">
    <source>
        <dbReference type="EMBL" id="KKN68156.1"/>
    </source>
</evidence>
<comment type="caution">
    <text evidence="1">The sequence shown here is derived from an EMBL/GenBank/DDBJ whole genome shotgun (WGS) entry which is preliminary data.</text>
</comment>